<keyword evidence="1" id="KW-1133">Transmembrane helix</keyword>
<keyword evidence="1" id="KW-0472">Membrane</keyword>
<gene>
    <name evidence="2" type="primary">AlNc14C168G7926</name>
    <name evidence="2" type="ORF">ALNC14_089260</name>
</gene>
<proteinExistence type="predicted"/>
<sequence>MYKQDGLTTYCYLLDDSYTVNFPSRSNILASGIDGSCPIQLHVRFPKRTERNQLIEIQYSALMNPSYVNPAFQFPKPVQSVKAPKKTIANSKTRIIDNSQYTHPSDQTFQIPVANVVICDWRECDIFTDLNALNRFYASSSSPENFTFNAATFTSNDNLIADEGRYTAFVHVVVQVSLTTRADIVTFFPVQIGDSLGEPPTKLLTDGISTYCWVLPETSVFDTKVSTETNIRINSFCPGAMRLDVSKPNVLVGELVTFQWSLQIDGGTLYSDSLIADVSTSNAVRNPKNGIYSVIPISVLSACRRNGDEKCSSYPGGDPKTFYIKECSDHNLTSGTALYKYEYAFDKGGDYTLAARVVMQTPDGDRVDMAVYNSITVTVSTKHNSLNILYYTFAAGILLLLAIAGLYLWWMKRRSRDNLKGIPIRKPFPTAYFDPPQSHPQRSLRYFGFRDSTPTSHSYFHGTPKFGRTNLESTFQDEYYPQSHSDLNPHTISKFRDVSSSERSDHVFTNSNAIGASSLEDLQASDWGLSVASNSTEDFFSDSSSLSDVVQNPNGTAIRTEKLVSNLPILEIPAIVGEERVMQRNRHSSSWSISPK</sequence>
<reference evidence="2" key="1">
    <citation type="journal article" date="2011" name="PLoS Biol.">
        <title>Gene gain and loss during evolution of obligate parasitism in the white rust pathogen of Arabidopsis thaliana.</title>
        <authorList>
            <person name="Kemen E."/>
            <person name="Gardiner A."/>
            <person name="Schultz-Larsen T."/>
            <person name="Kemen A.C."/>
            <person name="Balmuth A.L."/>
            <person name="Robert-Seilaniantz A."/>
            <person name="Bailey K."/>
            <person name="Holub E."/>
            <person name="Studholme D.J."/>
            <person name="Maclean D."/>
            <person name="Jones J.D."/>
        </authorList>
    </citation>
    <scope>NUCLEOTIDE SEQUENCE</scope>
</reference>
<protein>
    <submittedName>
        <fullName evidence="2">Uncharacterized protein AlNc14C168G7926</fullName>
    </submittedName>
</protein>
<feature type="transmembrane region" description="Helical" evidence="1">
    <location>
        <begin position="388"/>
        <end position="410"/>
    </location>
</feature>
<dbReference type="AlphaFoldDB" id="F0WN94"/>
<accession>F0WN94</accession>
<name>F0WN94_9STRA</name>
<dbReference type="HOGENOM" id="CLU_014582_0_0_1"/>
<keyword evidence="1" id="KW-0812">Transmembrane</keyword>
<dbReference type="EMBL" id="FR824213">
    <property type="protein sequence ID" value="CCA22783.1"/>
    <property type="molecule type" value="Genomic_DNA"/>
</dbReference>
<evidence type="ECO:0000313" key="2">
    <source>
        <dbReference type="EMBL" id="CCA22783.1"/>
    </source>
</evidence>
<organism evidence="2">
    <name type="scientific">Albugo laibachii Nc14</name>
    <dbReference type="NCBI Taxonomy" id="890382"/>
    <lineage>
        <taxon>Eukaryota</taxon>
        <taxon>Sar</taxon>
        <taxon>Stramenopiles</taxon>
        <taxon>Oomycota</taxon>
        <taxon>Peronosporomycetes</taxon>
        <taxon>Albuginales</taxon>
        <taxon>Albuginaceae</taxon>
        <taxon>Albugo</taxon>
    </lineage>
</organism>
<reference evidence="2" key="2">
    <citation type="submission" date="2011-02" db="EMBL/GenBank/DDBJ databases">
        <authorList>
            <person name="MacLean D."/>
        </authorList>
    </citation>
    <scope>NUCLEOTIDE SEQUENCE</scope>
</reference>
<evidence type="ECO:0000256" key="1">
    <source>
        <dbReference type="SAM" id="Phobius"/>
    </source>
</evidence>